<dbReference type="PANTHER" id="PTHR10371">
    <property type="entry name" value="NADH DEHYDROGENASE UBIQUINONE FLAVOPROTEIN 2, MITOCHONDRIAL"/>
    <property type="match status" value="1"/>
</dbReference>
<evidence type="ECO:0000313" key="8">
    <source>
        <dbReference type="EMBL" id="PNC17625.1"/>
    </source>
</evidence>
<dbReference type="Proteomes" id="UP000236000">
    <property type="component" value="Unassembled WGS sequence"/>
</dbReference>
<evidence type="ECO:0000256" key="7">
    <source>
        <dbReference type="PIRSR" id="PIRSR000216-1"/>
    </source>
</evidence>
<comment type="similarity">
    <text evidence="1">Belongs to the complex I 24 kDa subunit family.</text>
</comment>
<evidence type="ECO:0000256" key="5">
    <source>
        <dbReference type="ARBA" id="ARBA00023014"/>
    </source>
</evidence>
<keyword evidence="3 7" id="KW-0479">Metal-binding</keyword>
<dbReference type="InterPro" id="IPR042128">
    <property type="entry name" value="NuoE_dom"/>
</dbReference>
<reference evidence="8 9" key="1">
    <citation type="journal article" date="2017" name="BMC Genomics">
        <title>Genome sequencing of 39 Akkermansia muciniphila isolates reveals its population structure, genomic and functional diverisity, and global distribution in mammalian gut microbiotas.</title>
        <authorList>
            <person name="Guo X."/>
            <person name="Li S."/>
            <person name="Zhang J."/>
            <person name="Wu F."/>
            <person name="Li X."/>
            <person name="Wu D."/>
            <person name="Zhang M."/>
            <person name="Ou Z."/>
            <person name="Jie Z."/>
            <person name="Yan Q."/>
            <person name="Li P."/>
            <person name="Yi J."/>
            <person name="Peng Y."/>
        </authorList>
    </citation>
    <scope>NUCLEOTIDE SEQUENCE [LARGE SCALE GENOMIC DNA]</scope>
    <source>
        <strain evidence="8 9">GP24</strain>
    </source>
</reference>
<evidence type="ECO:0000256" key="4">
    <source>
        <dbReference type="ARBA" id="ARBA00023004"/>
    </source>
</evidence>
<accession>A0A2N8HCL1</accession>
<dbReference type="Gene3D" id="1.10.10.1590">
    <property type="entry name" value="NADH-quinone oxidoreductase subunit E"/>
    <property type="match status" value="1"/>
</dbReference>
<keyword evidence="4 7" id="KW-0408">Iron</keyword>
<dbReference type="SUPFAM" id="SSF52833">
    <property type="entry name" value="Thioredoxin-like"/>
    <property type="match status" value="1"/>
</dbReference>
<dbReference type="AlphaFoldDB" id="A0A2N8HCL1"/>
<dbReference type="Pfam" id="PF01257">
    <property type="entry name" value="2Fe-2S_thioredx"/>
    <property type="match status" value="1"/>
</dbReference>
<dbReference type="RefSeq" id="WP_102714206.1">
    <property type="nucleotide sequence ID" value="NZ_CABMLK010000001.1"/>
</dbReference>
<dbReference type="GO" id="GO:0046872">
    <property type="term" value="F:metal ion binding"/>
    <property type="evidence" value="ECO:0007669"/>
    <property type="project" value="UniProtKB-KW"/>
</dbReference>
<dbReference type="OrthoDB" id="9807941at2"/>
<dbReference type="GO" id="GO:0003954">
    <property type="term" value="F:NADH dehydrogenase activity"/>
    <property type="evidence" value="ECO:0007669"/>
    <property type="project" value="TreeGrafter"/>
</dbReference>
<evidence type="ECO:0000313" key="9">
    <source>
        <dbReference type="Proteomes" id="UP000236000"/>
    </source>
</evidence>
<protein>
    <submittedName>
        <fullName evidence="8">NAD(P)H-dependent oxidoreductase subunit E</fullName>
    </submittedName>
</protein>
<dbReference type="InterPro" id="IPR002023">
    <property type="entry name" value="NuoE-like"/>
</dbReference>
<dbReference type="EMBL" id="PJKA01000012">
    <property type="protein sequence ID" value="PNC17625.1"/>
    <property type="molecule type" value="Genomic_DNA"/>
</dbReference>
<dbReference type="Gene3D" id="3.40.30.10">
    <property type="entry name" value="Glutaredoxin"/>
    <property type="match status" value="1"/>
</dbReference>
<keyword evidence="5 7" id="KW-0411">Iron-sulfur</keyword>
<evidence type="ECO:0000256" key="2">
    <source>
        <dbReference type="ARBA" id="ARBA00022714"/>
    </source>
</evidence>
<gene>
    <name evidence="8" type="ORF">CXU22_07680</name>
</gene>
<comment type="cofactor">
    <cofactor evidence="6">
        <name>[2Fe-2S] cluster</name>
        <dbReference type="ChEBI" id="CHEBI:190135"/>
    </cofactor>
</comment>
<comment type="cofactor">
    <cofactor evidence="7">
        <name>[2Fe-2S] cluster</name>
        <dbReference type="ChEBI" id="CHEBI:190135"/>
    </cofactor>
    <text evidence="7">Binds 1 [2Fe-2S] cluster.</text>
</comment>
<dbReference type="InterPro" id="IPR041921">
    <property type="entry name" value="NuoE_N"/>
</dbReference>
<sequence length="193" mass="21100">MSDYAENAIDATIAHQPSPGERFYPPFEVTPELDAAASEYITHYPEGKQKSAVLPILHEIQKKFGFICGDAITWTGEKLNISAAHVLGVVTFYPGLRQMCPGRTHFRVCRTLSCAMAGADSLFDAICTRLGIDKSGIDHHHPIGVSPDGLWSVEGVECLANCGFGPNMMVNDLLYEKVTPELLEEVIAKHQNA</sequence>
<evidence type="ECO:0000256" key="3">
    <source>
        <dbReference type="ARBA" id="ARBA00022723"/>
    </source>
</evidence>
<dbReference type="PIRSF" id="PIRSF000216">
    <property type="entry name" value="NADH_DH_24kDa"/>
    <property type="match status" value="1"/>
</dbReference>
<dbReference type="InterPro" id="IPR036249">
    <property type="entry name" value="Thioredoxin-like_sf"/>
</dbReference>
<feature type="binding site" evidence="7">
    <location>
        <position position="109"/>
    </location>
    <ligand>
        <name>[2Fe-2S] cluster</name>
        <dbReference type="ChEBI" id="CHEBI:190135"/>
    </ligand>
</feature>
<feature type="binding site" evidence="7">
    <location>
        <position position="158"/>
    </location>
    <ligand>
        <name>[2Fe-2S] cluster</name>
        <dbReference type="ChEBI" id="CHEBI:190135"/>
    </ligand>
</feature>
<feature type="binding site" evidence="7">
    <location>
        <position position="114"/>
    </location>
    <ligand>
        <name>[2Fe-2S] cluster</name>
        <dbReference type="ChEBI" id="CHEBI:190135"/>
    </ligand>
</feature>
<dbReference type="PANTHER" id="PTHR10371:SF3">
    <property type="entry name" value="NADH DEHYDROGENASE [UBIQUINONE] FLAVOPROTEIN 2, MITOCHONDRIAL"/>
    <property type="match status" value="1"/>
</dbReference>
<proteinExistence type="inferred from homology"/>
<evidence type="ECO:0000256" key="1">
    <source>
        <dbReference type="ARBA" id="ARBA00010643"/>
    </source>
</evidence>
<organism evidence="8 9">
    <name type="scientific">Akkermansia muciniphila</name>
    <dbReference type="NCBI Taxonomy" id="239935"/>
    <lineage>
        <taxon>Bacteria</taxon>
        <taxon>Pseudomonadati</taxon>
        <taxon>Verrucomicrobiota</taxon>
        <taxon>Verrucomicrobiia</taxon>
        <taxon>Verrucomicrobiales</taxon>
        <taxon>Akkermansiaceae</taxon>
        <taxon>Akkermansia</taxon>
    </lineage>
</organism>
<dbReference type="GO" id="GO:0051537">
    <property type="term" value="F:2 iron, 2 sulfur cluster binding"/>
    <property type="evidence" value="ECO:0007669"/>
    <property type="project" value="UniProtKB-KW"/>
</dbReference>
<comment type="caution">
    <text evidence="8">The sequence shown here is derived from an EMBL/GenBank/DDBJ whole genome shotgun (WGS) entry which is preliminary data.</text>
</comment>
<keyword evidence="2 7" id="KW-0001">2Fe-2S</keyword>
<evidence type="ECO:0000256" key="6">
    <source>
        <dbReference type="ARBA" id="ARBA00034078"/>
    </source>
</evidence>
<name>A0A2N8HCL1_9BACT</name>
<feature type="binding site" evidence="7">
    <location>
        <position position="162"/>
    </location>
    <ligand>
        <name>[2Fe-2S] cluster</name>
        <dbReference type="ChEBI" id="CHEBI:190135"/>
    </ligand>
</feature>
<dbReference type="CDD" id="cd03064">
    <property type="entry name" value="TRX_Fd_NuoE"/>
    <property type="match status" value="1"/>
</dbReference>